<name>A0A4S8LG59_DENBC</name>
<evidence type="ECO:0000313" key="1">
    <source>
        <dbReference type="EMBL" id="THU88012.1"/>
    </source>
</evidence>
<dbReference type="EMBL" id="ML179425">
    <property type="protein sequence ID" value="THU88012.1"/>
    <property type="molecule type" value="Genomic_DNA"/>
</dbReference>
<reference evidence="1 2" key="1">
    <citation type="journal article" date="2019" name="Nat. Ecol. Evol.">
        <title>Megaphylogeny resolves global patterns of mushroom evolution.</title>
        <authorList>
            <person name="Varga T."/>
            <person name="Krizsan K."/>
            <person name="Foldi C."/>
            <person name="Dima B."/>
            <person name="Sanchez-Garcia M."/>
            <person name="Sanchez-Ramirez S."/>
            <person name="Szollosi G.J."/>
            <person name="Szarkandi J.G."/>
            <person name="Papp V."/>
            <person name="Albert L."/>
            <person name="Andreopoulos W."/>
            <person name="Angelini C."/>
            <person name="Antonin V."/>
            <person name="Barry K.W."/>
            <person name="Bougher N.L."/>
            <person name="Buchanan P."/>
            <person name="Buyck B."/>
            <person name="Bense V."/>
            <person name="Catcheside P."/>
            <person name="Chovatia M."/>
            <person name="Cooper J."/>
            <person name="Damon W."/>
            <person name="Desjardin D."/>
            <person name="Finy P."/>
            <person name="Geml J."/>
            <person name="Haridas S."/>
            <person name="Hughes K."/>
            <person name="Justo A."/>
            <person name="Karasinski D."/>
            <person name="Kautmanova I."/>
            <person name="Kiss B."/>
            <person name="Kocsube S."/>
            <person name="Kotiranta H."/>
            <person name="LaButti K.M."/>
            <person name="Lechner B.E."/>
            <person name="Liimatainen K."/>
            <person name="Lipzen A."/>
            <person name="Lukacs Z."/>
            <person name="Mihaltcheva S."/>
            <person name="Morgado L.N."/>
            <person name="Niskanen T."/>
            <person name="Noordeloos M.E."/>
            <person name="Ohm R.A."/>
            <person name="Ortiz-Santana B."/>
            <person name="Ovrebo C."/>
            <person name="Racz N."/>
            <person name="Riley R."/>
            <person name="Savchenko A."/>
            <person name="Shiryaev A."/>
            <person name="Soop K."/>
            <person name="Spirin V."/>
            <person name="Szebenyi C."/>
            <person name="Tomsovsky M."/>
            <person name="Tulloss R.E."/>
            <person name="Uehling J."/>
            <person name="Grigoriev I.V."/>
            <person name="Vagvolgyi C."/>
            <person name="Papp T."/>
            <person name="Martin F.M."/>
            <person name="Miettinen O."/>
            <person name="Hibbett D.S."/>
            <person name="Nagy L.G."/>
        </authorList>
    </citation>
    <scope>NUCLEOTIDE SEQUENCE [LARGE SCALE GENOMIC DNA]</scope>
    <source>
        <strain evidence="1 2">CBS 962.96</strain>
    </source>
</reference>
<sequence>MLNSSFFWSPCCLRILESNSVVVEDVVMGTNFAWFSVYMKGESVIEKPSLEGKSNCEQGMKTATCGGQRMFEGVVDSLVLNDHNGMLAVHPRLTYMAIHGLWGCYCEIMGFEHLDTKTPSHTLSGHKGWVLCIEWKAMERGTKPWADMITLSDFGTPKLGNLLELPQFSPFSGIT</sequence>
<gene>
    <name evidence="1" type="ORF">K435DRAFT_803819</name>
</gene>
<protein>
    <submittedName>
        <fullName evidence="1">Uncharacterized protein</fullName>
    </submittedName>
</protein>
<proteinExistence type="predicted"/>
<keyword evidence="2" id="KW-1185">Reference proteome</keyword>
<accession>A0A4S8LG59</accession>
<dbReference type="Proteomes" id="UP000297245">
    <property type="component" value="Unassembled WGS sequence"/>
</dbReference>
<dbReference type="AlphaFoldDB" id="A0A4S8LG59"/>
<organism evidence="1 2">
    <name type="scientific">Dendrothele bispora (strain CBS 962.96)</name>
    <dbReference type="NCBI Taxonomy" id="1314807"/>
    <lineage>
        <taxon>Eukaryota</taxon>
        <taxon>Fungi</taxon>
        <taxon>Dikarya</taxon>
        <taxon>Basidiomycota</taxon>
        <taxon>Agaricomycotina</taxon>
        <taxon>Agaricomycetes</taxon>
        <taxon>Agaricomycetidae</taxon>
        <taxon>Agaricales</taxon>
        <taxon>Agaricales incertae sedis</taxon>
        <taxon>Dendrothele</taxon>
    </lineage>
</organism>
<evidence type="ECO:0000313" key="2">
    <source>
        <dbReference type="Proteomes" id="UP000297245"/>
    </source>
</evidence>